<dbReference type="RefSeq" id="WP_183566983.1">
    <property type="nucleotide sequence ID" value="NZ_CBCSLB010000014.1"/>
</dbReference>
<accession>A0A7W5GC51</accession>
<dbReference type="GO" id="GO:0016740">
    <property type="term" value="F:transferase activity"/>
    <property type="evidence" value="ECO:0007669"/>
    <property type="project" value="UniProtKB-KW"/>
</dbReference>
<evidence type="ECO:0000313" key="3">
    <source>
        <dbReference type="Proteomes" id="UP000518605"/>
    </source>
</evidence>
<dbReference type="PANTHER" id="PTHR36836:SF1">
    <property type="entry name" value="COLANIC ACID BIOSYNTHESIS PROTEIN WCAK"/>
    <property type="match status" value="1"/>
</dbReference>
<dbReference type="EMBL" id="JACHXW010000014">
    <property type="protein sequence ID" value="MBB3154118.1"/>
    <property type="molecule type" value="Genomic_DNA"/>
</dbReference>
<dbReference type="AlphaFoldDB" id="A0A7W5GC51"/>
<proteinExistence type="predicted"/>
<keyword evidence="3" id="KW-1185">Reference proteome</keyword>
<evidence type="ECO:0000259" key="1">
    <source>
        <dbReference type="Pfam" id="PF04230"/>
    </source>
</evidence>
<sequence length="352" mass="39521">MKRILYVGWIGFNNVGDELMWLLFRDLCRAYLPDKKYDVIPSIPGVDIRNPGPYDTVVLGGGSLLIPGYIDVAYQAALKKKKVIVWGSGHDRQEFPVLDTSGKVEANLAYTAEHAETNEKLKELAKLSDFFGVRGPLSYQFLEDSGVSPKHAVISGDPAFLLPAPSPLSASKRSRTIGVNWGTAYNRIFGGSEVKVEQHMIESLRLLIAQGYRVNIFSVWGPDREACKRLYAKLGDPQNVELDLELHHHEDLLEKLKGYAFTINFKLHASYISAAAGVPFICLGYRFKCVDFGLSVDLSDYVLSTGDAQLCASIMSLAGRIEKERNTIRERFYAYQSRYREQLKRPFEEGLL</sequence>
<organism evidence="2 3">
    <name type="scientific">Paenibacillus endophyticus</name>
    <dbReference type="NCBI Taxonomy" id="1294268"/>
    <lineage>
        <taxon>Bacteria</taxon>
        <taxon>Bacillati</taxon>
        <taxon>Bacillota</taxon>
        <taxon>Bacilli</taxon>
        <taxon>Bacillales</taxon>
        <taxon>Paenibacillaceae</taxon>
        <taxon>Paenibacillus</taxon>
    </lineage>
</organism>
<reference evidence="2 3" key="1">
    <citation type="submission" date="2020-08" db="EMBL/GenBank/DDBJ databases">
        <title>Genomic Encyclopedia of Type Strains, Phase III (KMG-III): the genomes of soil and plant-associated and newly described type strains.</title>
        <authorList>
            <person name="Whitman W."/>
        </authorList>
    </citation>
    <scope>NUCLEOTIDE SEQUENCE [LARGE SCALE GENOMIC DNA]</scope>
    <source>
        <strain evidence="2 3">CECT 8234</strain>
    </source>
</reference>
<dbReference type="Proteomes" id="UP000518605">
    <property type="component" value="Unassembled WGS sequence"/>
</dbReference>
<name>A0A7W5GC51_9BACL</name>
<comment type="caution">
    <text evidence="2">The sequence shown here is derived from an EMBL/GenBank/DDBJ whole genome shotgun (WGS) entry which is preliminary data.</text>
</comment>
<protein>
    <submittedName>
        <fullName evidence="2">Polysaccharide pyruvyl transferase WcaK-like protein</fullName>
    </submittedName>
</protein>
<dbReference type="Pfam" id="PF04230">
    <property type="entry name" value="PS_pyruv_trans"/>
    <property type="match status" value="1"/>
</dbReference>
<gene>
    <name evidence="2" type="ORF">FHS16_004194</name>
</gene>
<evidence type="ECO:0000313" key="2">
    <source>
        <dbReference type="EMBL" id="MBB3154118.1"/>
    </source>
</evidence>
<feature type="domain" description="Polysaccharide pyruvyl transferase" evidence="1">
    <location>
        <begin position="14"/>
        <end position="285"/>
    </location>
</feature>
<keyword evidence="2" id="KW-0808">Transferase</keyword>
<dbReference type="InterPro" id="IPR007345">
    <property type="entry name" value="Polysacch_pyruvyl_Trfase"/>
</dbReference>
<dbReference type="PANTHER" id="PTHR36836">
    <property type="entry name" value="COLANIC ACID BIOSYNTHESIS PROTEIN WCAK"/>
    <property type="match status" value="1"/>
</dbReference>